<dbReference type="PANTHER" id="PTHR11953">
    <property type="entry name" value="EXOSOME COMPLEX COMPONENT"/>
    <property type="match status" value="1"/>
</dbReference>
<feature type="region of interest" description="Disordered" evidence="6">
    <location>
        <begin position="264"/>
        <end position="308"/>
    </location>
</feature>
<dbReference type="GO" id="GO:0071051">
    <property type="term" value="P:poly(A)-dependent snoRNA 3'-end processing"/>
    <property type="evidence" value="ECO:0007669"/>
    <property type="project" value="TreeGrafter"/>
</dbReference>
<dbReference type="Proteomes" id="UP000076532">
    <property type="component" value="Unassembled WGS sequence"/>
</dbReference>
<keyword evidence="4" id="KW-0271">Exosome</keyword>
<dbReference type="AlphaFoldDB" id="A0A166QEK1"/>
<dbReference type="InterPro" id="IPR020568">
    <property type="entry name" value="Ribosomal_Su5_D2-typ_SF"/>
</dbReference>
<keyword evidence="5" id="KW-0539">Nucleus</keyword>
<keyword evidence="3" id="KW-0698">rRNA processing</keyword>
<evidence type="ECO:0000256" key="4">
    <source>
        <dbReference type="ARBA" id="ARBA00022835"/>
    </source>
</evidence>
<protein>
    <submittedName>
        <fullName evidence="8">Ribosomal protein S5 domain 2-like protein</fullName>
    </submittedName>
</protein>
<dbReference type="GO" id="GO:0000177">
    <property type="term" value="C:cytoplasmic exosome (RNase complex)"/>
    <property type="evidence" value="ECO:0007669"/>
    <property type="project" value="TreeGrafter"/>
</dbReference>
<dbReference type="GO" id="GO:0000176">
    <property type="term" value="C:nuclear exosome (RNase complex)"/>
    <property type="evidence" value="ECO:0007669"/>
    <property type="project" value="TreeGrafter"/>
</dbReference>
<evidence type="ECO:0000256" key="2">
    <source>
        <dbReference type="ARBA" id="ARBA00006678"/>
    </source>
</evidence>
<dbReference type="GO" id="GO:0006364">
    <property type="term" value="P:rRNA processing"/>
    <property type="evidence" value="ECO:0007669"/>
    <property type="project" value="UniProtKB-KW"/>
</dbReference>
<evidence type="ECO:0000256" key="3">
    <source>
        <dbReference type="ARBA" id="ARBA00022552"/>
    </source>
</evidence>
<dbReference type="GO" id="GO:0071028">
    <property type="term" value="P:nuclear mRNA surveillance"/>
    <property type="evidence" value="ECO:0007669"/>
    <property type="project" value="TreeGrafter"/>
</dbReference>
<dbReference type="InterPro" id="IPR027408">
    <property type="entry name" value="PNPase/RNase_PH_dom_sf"/>
</dbReference>
<dbReference type="Gene3D" id="3.30.230.70">
    <property type="entry name" value="GHMP Kinase, N-terminal domain"/>
    <property type="match status" value="1"/>
</dbReference>
<dbReference type="GO" id="GO:0003723">
    <property type="term" value="F:RNA binding"/>
    <property type="evidence" value="ECO:0007669"/>
    <property type="project" value="TreeGrafter"/>
</dbReference>
<dbReference type="Pfam" id="PF01138">
    <property type="entry name" value="RNase_PH"/>
    <property type="match status" value="1"/>
</dbReference>
<dbReference type="SUPFAM" id="SSF54211">
    <property type="entry name" value="Ribosomal protein S5 domain 2-like"/>
    <property type="match status" value="1"/>
</dbReference>
<keyword evidence="9" id="KW-1185">Reference proteome</keyword>
<proteinExistence type="inferred from homology"/>
<evidence type="ECO:0000256" key="1">
    <source>
        <dbReference type="ARBA" id="ARBA00004123"/>
    </source>
</evidence>
<comment type="subcellular location">
    <subcellularLocation>
        <location evidence="1">Nucleus</location>
    </subcellularLocation>
</comment>
<accession>A0A166QEK1</accession>
<dbReference type="EMBL" id="KV417510">
    <property type="protein sequence ID" value="KZP27062.1"/>
    <property type="molecule type" value="Genomic_DNA"/>
</dbReference>
<dbReference type="InterPro" id="IPR001247">
    <property type="entry name" value="ExoRNase_PH_dom1"/>
</dbReference>
<dbReference type="PANTHER" id="PTHR11953:SF1">
    <property type="entry name" value="EXOSOME COMPLEX COMPONENT RRP46"/>
    <property type="match status" value="1"/>
</dbReference>
<sequence length="308" mass="31718">MSRHDGRANDELRKTTITYERLDRVDGSARFTFGETAALASLSGPMEVRLALEHPSRATLEVILRPLSNMPGTEAKSLASTIRTLLTPALLLTANPRSLLQLVLQSLSPGVSGPDKSADPRLVAAMVNASTLALLNAGSVPMQGVVCAVAVGLLPPSPPSSSSSSAQSPSAPASALVLDPSDVELCNLQGSGCFAFMFSASAARATAASQATDEVLPCEPVFSSWQASPAPFSAEELFSARALARAGAATVWAAMKDSIGRAPTPDAALFSRPAASRSAPAKGREDVMVENGSGSGSGSDDEEAHMEI</sequence>
<feature type="compositionally biased region" description="Low complexity" evidence="6">
    <location>
        <begin position="267"/>
        <end position="281"/>
    </location>
</feature>
<dbReference type="GO" id="GO:0016075">
    <property type="term" value="P:rRNA catabolic process"/>
    <property type="evidence" value="ECO:0007669"/>
    <property type="project" value="TreeGrafter"/>
</dbReference>
<dbReference type="GO" id="GO:0034475">
    <property type="term" value="P:U4 snRNA 3'-end processing"/>
    <property type="evidence" value="ECO:0007669"/>
    <property type="project" value="TreeGrafter"/>
</dbReference>
<evidence type="ECO:0000313" key="9">
    <source>
        <dbReference type="Proteomes" id="UP000076532"/>
    </source>
</evidence>
<evidence type="ECO:0000256" key="6">
    <source>
        <dbReference type="SAM" id="MobiDB-lite"/>
    </source>
</evidence>
<dbReference type="InterPro" id="IPR050080">
    <property type="entry name" value="RNase_PH"/>
</dbReference>
<comment type="similarity">
    <text evidence="2">Belongs to the RNase PH family.</text>
</comment>
<dbReference type="STRING" id="436010.A0A166QEK1"/>
<feature type="compositionally biased region" description="Acidic residues" evidence="6">
    <location>
        <begin position="299"/>
        <end position="308"/>
    </location>
</feature>
<gene>
    <name evidence="8" type="ORF">FIBSPDRAFT_319027</name>
</gene>
<dbReference type="OrthoDB" id="27298at2759"/>
<dbReference type="GO" id="GO:0005730">
    <property type="term" value="C:nucleolus"/>
    <property type="evidence" value="ECO:0007669"/>
    <property type="project" value="TreeGrafter"/>
</dbReference>
<evidence type="ECO:0000256" key="5">
    <source>
        <dbReference type="ARBA" id="ARBA00023242"/>
    </source>
</evidence>
<feature type="domain" description="Exoribonuclease phosphorolytic" evidence="7">
    <location>
        <begin position="11"/>
        <end position="138"/>
    </location>
</feature>
<organism evidence="8 9">
    <name type="scientific">Athelia psychrophila</name>
    <dbReference type="NCBI Taxonomy" id="1759441"/>
    <lineage>
        <taxon>Eukaryota</taxon>
        <taxon>Fungi</taxon>
        <taxon>Dikarya</taxon>
        <taxon>Basidiomycota</taxon>
        <taxon>Agaricomycotina</taxon>
        <taxon>Agaricomycetes</taxon>
        <taxon>Agaricomycetidae</taxon>
        <taxon>Atheliales</taxon>
        <taxon>Atheliaceae</taxon>
        <taxon>Athelia</taxon>
    </lineage>
</organism>
<name>A0A166QEK1_9AGAM</name>
<evidence type="ECO:0000313" key="8">
    <source>
        <dbReference type="EMBL" id="KZP27062.1"/>
    </source>
</evidence>
<evidence type="ECO:0000259" key="7">
    <source>
        <dbReference type="Pfam" id="PF01138"/>
    </source>
</evidence>
<reference evidence="8 9" key="1">
    <citation type="journal article" date="2016" name="Mol. Biol. Evol.">
        <title>Comparative Genomics of Early-Diverging Mushroom-Forming Fungi Provides Insights into the Origins of Lignocellulose Decay Capabilities.</title>
        <authorList>
            <person name="Nagy L.G."/>
            <person name="Riley R."/>
            <person name="Tritt A."/>
            <person name="Adam C."/>
            <person name="Daum C."/>
            <person name="Floudas D."/>
            <person name="Sun H."/>
            <person name="Yadav J.S."/>
            <person name="Pangilinan J."/>
            <person name="Larsson K.H."/>
            <person name="Matsuura K."/>
            <person name="Barry K."/>
            <person name="Labutti K."/>
            <person name="Kuo R."/>
            <person name="Ohm R.A."/>
            <person name="Bhattacharya S.S."/>
            <person name="Shirouzu T."/>
            <person name="Yoshinaga Y."/>
            <person name="Martin F.M."/>
            <person name="Grigoriev I.V."/>
            <person name="Hibbett D.S."/>
        </authorList>
    </citation>
    <scope>NUCLEOTIDE SEQUENCE [LARGE SCALE GENOMIC DNA]</scope>
    <source>
        <strain evidence="8 9">CBS 109695</strain>
    </source>
</reference>